<feature type="region of interest" description="Disordered" evidence="4">
    <location>
        <begin position="39"/>
        <end position="112"/>
    </location>
</feature>
<evidence type="ECO:0000313" key="7">
    <source>
        <dbReference type="Proteomes" id="UP001159405"/>
    </source>
</evidence>
<evidence type="ECO:0008006" key="8">
    <source>
        <dbReference type="Google" id="ProtNLM"/>
    </source>
</evidence>
<organism evidence="6 7">
    <name type="scientific">Porites lobata</name>
    <dbReference type="NCBI Taxonomy" id="104759"/>
    <lineage>
        <taxon>Eukaryota</taxon>
        <taxon>Metazoa</taxon>
        <taxon>Cnidaria</taxon>
        <taxon>Anthozoa</taxon>
        <taxon>Hexacorallia</taxon>
        <taxon>Scleractinia</taxon>
        <taxon>Fungiina</taxon>
        <taxon>Poritidae</taxon>
        <taxon>Porites</taxon>
    </lineage>
</organism>
<dbReference type="InterPro" id="IPR039863">
    <property type="entry name" value="DKK1-4"/>
</dbReference>
<accession>A0ABN8PND2</accession>
<comment type="caution">
    <text evidence="6">The sequence shown here is derived from an EMBL/GenBank/DDBJ whole genome shotgun (WGS) entry which is preliminary data.</text>
</comment>
<sequence length="643" mass="71973">MRRSTIFLFFATLLVHNWAIDLPHFSTFENDVDFWDEGANKRSDSSHSSSSSSSSFSSSSSSSSSSTSSSDSSDSFEIKVEEHEQKTDKYGTHEITKIHEKKKPAGGNETSSSKTIEVFRYANGTIRRKVKTNGKGMQAECTKNQDCGDKKFCSKFRLQCQQCIDGSGCFSSDQCCGDKVCKLGWCKSEPKRTGLAKSPCDDDSQCNAGLFCSYNVFDGGKCEKLRKEGESCTMEMFDRRRPKCMEGLSCKRTRFLEFYLREHDTLNVRSRGKQLVLFSRESGDSTTEMNKAIILLLVLALTALQIDGKKSKKHESEKEKEVKSEDGVETEEEPVFRSYFPGFAIRIPVPNFGILSNIRERLDNLFSGKQPEGLSDFVPGDKTKYKTTTKTKNSTRGPFKTYTVTQETVSTENKSSPHVVSKIFQSLTTLDKDKLLSKGKNGKIKIPSMQFELGPFGPAFEDAKGEPKCSKPEDCKKGLYCDAFYGFCKKLLDAGEACTQKDQCDSKGGKYRCTWGRCIANAEEGSAGTFCDSDSECHSNEELSCQEQADISRFTRVCMAKLEEGSVCGNAIQSMFNLFRRSEQDLSNICKKGLVCKTVGFLGRMRCIRDSEVFSSEETKLIGYEKPEKETKSNDEKSKKIKF</sequence>
<comment type="subcellular location">
    <subcellularLocation>
        <location evidence="1">Secreted</location>
    </subcellularLocation>
</comment>
<dbReference type="Gene3D" id="2.10.80.10">
    <property type="entry name" value="Lipase, subunit A"/>
    <property type="match status" value="1"/>
</dbReference>
<proteinExistence type="predicted"/>
<dbReference type="Proteomes" id="UP001159405">
    <property type="component" value="Unassembled WGS sequence"/>
</dbReference>
<name>A0ABN8PND2_9CNID</name>
<keyword evidence="7" id="KW-1185">Reference proteome</keyword>
<evidence type="ECO:0000256" key="3">
    <source>
        <dbReference type="ARBA" id="ARBA00022729"/>
    </source>
</evidence>
<evidence type="ECO:0000256" key="4">
    <source>
        <dbReference type="SAM" id="MobiDB-lite"/>
    </source>
</evidence>
<keyword evidence="2" id="KW-0964">Secreted</keyword>
<feature type="signal peptide" evidence="5">
    <location>
        <begin position="1"/>
        <end position="19"/>
    </location>
</feature>
<evidence type="ECO:0000256" key="5">
    <source>
        <dbReference type="SAM" id="SignalP"/>
    </source>
</evidence>
<evidence type="ECO:0000313" key="6">
    <source>
        <dbReference type="EMBL" id="CAH3147448.1"/>
    </source>
</evidence>
<reference evidence="6 7" key="1">
    <citation type="submission" date="2022-05" db="EMBL/GenBank/DDBJ databases">
        <authorList>
            <consortium name="Genoscope - CEA"/>
            <person name="William W."/>
        </authorList>
    </citation>
    <scope>NUCLEOTIDE SEQUENCE [LARGE SCALE GENOMIC DNA]</scope>
</reference>
<feature type="compositionally biased region" description="Basic and acidic residues" evidence="4">
    <location>
        <begin position="76"/>
        <end position="98"/>
    </location>
</feature>
<feature type="chain" id="PRO_5045555854" description="Dickkopf N-terminal cysteine-rich domain-containing protein" evidence="5">
    <location>
        <begin position="20"/>
        <end position="643"/>
    </location>
</feature>
<evidence type="ECO:0000256" key="2">
    <source>
        <dbReference type="ARBA" id="ARBA00022525"/>
    </source>
</evidence>
<feature type="region of interest" description="Disordered" evidence="4">
    <location>
        <begin position="624"/>
        <end position="643"/>
    </location>
</feature>
<feature type="compositionally biased region" description="Low complexity" evidence="4">
    <location>
        <begin position="46"/>
        <end position="75"/>
    </location>
</feature>
<keyword evidence="3 5" id="KW-0732">Signal</keyword>
<protein>
    <recommendedName>
        <fullName evidence="8">Dickkopf N-terminal cysteine-rich domain-containing protein</fullName>
    </recommendedName>
</protein>
<evidence type="ECO:0000256" key="1">
    <source>
        <dbReference type="ARBA" id="ARBA00004613"/>
    </source>
</evidence>
<dbReference type="PANTHER" id="PTHR12113">
    <property type="entry name" value="DICKKOPF3-LIKE 3"/>
    <property type="match status" value="1"/>
</dbReference>
<dbReference type="PANTHER" id="PTHR12113:SF6">
    <property type="entry name" value="DICKKOPF N-TERMINAL CYSTEINE-RICH DOMAIN-CONTAINING PROTEIN"/>
    <property type="match status" value="1"/>
</dbReference>
<dbReference type="EMBL" id="CALNXK010000081">
    <property type="protein sequence ID" value="CAH3147448.1"/>
    <property type="molecule type" value="Genomic_DNA"/>
</dbReference>
<gene>
    <name evidence="6" type="ORF">PLOB_00046103</name>
</gene>